<keyword evidence="3" id="KW-1185">Reference proteome</keyword>
<protein>
    <recommendedName>
        <fullName evidence="4">Glycosyltransferase RgtA/B/C/D-like domain-containing protein</fullName>
    </recommendedName>
</protein>
<proteinExistence type="predicted"/>
<feature type="transmembrane region" description="Helical" evidence="1">
    <location>
        <begin position="143"/>
        <end position="165"/>
    </location>
</feature>
<feature type="transmembrane region" description="Helical" evidence="1">
    <location>
        <begin position="300"/>
        <end position="320"/>
    </location>
</feature>
<reference evidence="2 3" key="1">
    <citation type="submission" date="2021-12" db="EMBL/GenBank/DDBJ databases">
        <title>Discovery of the Pendulisporaceae a myxobacterial family with distinct sporulation behavior and unique specialized metabolism.</title>
        <authorList>
            <person name="Garcia R."/>
            <person name="Popoff A."/>
            <person name="Bader C.D."/>
            <person name="Loehr J."/>
            <person name="Walesch S."/>
            <person name="Walt C."/>
            <person name="Boldt J."/>
            <person name="Bunk B."/>
            <person name="Haeckl F.J.F.P.J."/>
            <person name="Gunesch A.P."/>
            <person name="Birkelbach J."/>
            <person name="Nuebel U."/>
            <person name="Pietschmann T."/>
            <person name="Bach T."/>
            <person name="Mueller R."/>
        </authorList>
    </citation>
    <scope>NUCLEOTIDE SEQUENCE [LARGE SCALE GENOMIC DNA]</scope>
    <source>
        <strain evidence="2 3">MSr12523</strain>
    </source>
</reference>
<sequence>MAWLGLGVLQLACFVRFCRLPFDEKLARVPDDGFYYLNLARNFALRGDWSFDGGVSHTTGFHPIHAFVASFIARLVEDGNLLLVIHGALGCLLTLLAAHCVLSVFAHDVGASCGVLFVFAGGACLSCPLMAMEWPYVVAIHGALLWLVLREHTLAAFVAGTLAVLARIDAVIPTAFTALGVVAWTIHHGLRRRPVRPDRAQTAVAAFAGALFTFFGYGAYLWMSTGYFFQGSARMKSHWASLQGFEPVRLLALPWRAVPFGWWLVENRAPVVTAIGIGVCIVAAAIGARDLRRTRVPAPPVDSLPMWMAVPALLGTYAVYAARLSSSQPWYTAHFVVPIAVLVGMGARALFRATPARVPCAALVILGALSFVATRTAIWPHQRLLAAAGEWIRASGKLVVSYNAGILGYVSDSHVVNLDGLVNDDIHPYIFDGTAACYIEKIAVDTFVDTDCSGRADRDLDRIKDDLFGDATQRERTFGRDPEETMCVVAAWHLDRDKLHEACRRASLRDGRD</sequence>
<gene>
    <name evidence="2" type="ORF">LZC95_05580</name>
</gene>
<evidence type="ECO:0000313" key="2">
    <source>
        <dbReference type="EMBL" id="WXA96307.1"/>
    </source>
</evidence>
<organism evidence="2 3">
    <name type="scientific">Pendulispora brunnea</name>
    <dbReference type="NCBI Taxonomy" id="2905690"/>
    <lineage>
        <taxon>Bacteria</taxon>
        <taxon>Pseudomonadati</taxon>
        <taxon>Myxococcota</taxon>
        <taxon>Myxococcia</taxon>
        <taxon>Myxococcales</taxon>
        <taxon>Sorangiineae</taxon>
        <taxon>Pendulisporaceae</taxon>
        <taxon>Pendulispora</taxon>
    </lineage>
</organism>
<dbReference type="RefSeq" id="WP_394846923.1">
    <property type="nucleotide sequence ID" value="NZ_CP089982.1"/>
</dbReference>
<feature type="transmembrane region" description="Helical" evidence="1">
    <location>
        <begin position="111"/>
        <end position="131"/>
    </location>
</feature>
<evidence type="ECO:0000256" key="1">
    <source>
        <dbReference type="SAM" id="Phobius"/>
    </source>
</evidence>
<keyword evidence="1" id="KW-0472">Membrane</keyword>
<keyword evidence="1" id="KW-0812">Transmembrane</keyword>
<keyword evidence="1" id="KW-1133">Transmembrane helix</keyword>
<evidence type="ECO:0008006" key="4">
    <source>
        <dbReference type="Google" id="ProtNLM"/>
    </source>
</evidence>
<feature type="transmembrane region" description="Helical" evidence="1">
    <location>
        <begin position="171"/>
        <end position="190"/>
    </location>
</feature>
<feature type="transmembrane region" description="Helical" evidence="1">
    <location>
        <begin position="332"/>
        <end position="351"/>
    </location>
</feature>
<name>A0ABZ2KFM7_9BACT</name>
<dbReference type="Proteomes" id="UP001379533">
    <property type="component" value="Chromosome"/>
</dbReference>
<feature type="transmembrane region" description="Helical" evidence="1">
    <location>
        <begin position="358"/>
        <end position="379"/>
    </location>
</feature>
<feature type="transmembrane region" description="Helical" evidence="1">
    <location>
        <begin position="269"/>
        <end position="288"/>
    </location>
</feature>
<dbReference type="EMBL" id="CP089982">
    <property type="protein sequence ID" value="WXA96307.1"/>
    <property type="molecule type" value="Genomic_DNA"/>
</dbReference>
<evidence type="ECO:0000313" key="3">
    <source>
        <dbReference type="Proteomes" id="UP001379533"/>
    </source>
</evidence>
<feature type="transmembrane region" description="Helical" evidence="1">
    <location>
        <begin position="81"/>
        <end position="105"/>
    </location>
</feature>
<accession>A0ABZ2KFM7</accession>
<feature type="transmembrane region" description="Helical" evidence="1">
    <location>
        <begin position="202"/>
        <end position="223"/>
    </location>
</feature>